<evidence type="ECO:0000256" key="2">
    <source>
        <dbReference type="ARBA" id="ARBA00004141"/>
    </source>
</evidence>
<feature type="binding site" description="axial binding residue" evidence="12">
    <location>
        <position position="353"/>
    </location>
    <ligand>
        <name>heme</name>
        <dbReference type="ChEBI" id="CHEBI:30413"/>
    </ligand>
    <ligandPart>
        <name>Fe</name>
        <dbReference type="ChEBI" id="CHEBI:18248"/>
    </ligandPart>
</feature>
<reference evidence="13 14" key="1">
    <citation type="submission" date="2024-07" db="EMBL/GenBank/DDBJ databases">
        <title>Genomic Encyclopedia of Type Strains, Phase V (KMG-V): Genome sequencing to study the core and pangenomes of soil and plant-associated prokaryotes.</title>
        <authorList>
            <person name="Whitman W."/>
        </authorList>
    </citation>
    <scope>NUCLEOTIDE SEQUENCE [LARGE SCALE GENOMIC DNA]</scope>
    <source>
        <strain evidence="13 14">USDA 415</strain>
    </source>
</reference>
<keyword evidence="5 12" id="KW-1133">Transmembrane helix</keyword>
<feature type="transmembrane region" description="Helical" evidence="12">
    <location>
        <begin position="323"/>
        <end position="343"/>
    </location>
</feature>
<keyword evidence="8 12" id="KW-0350">Heme biosynthesis</keyword>
<evidence type="ECO:0000256" key="1">
    <source>
        <dbReference type="ARBA" id="ARBA00001970"/>
    </source>
</evidence>
<keyword evidence="6 12" id="KW-0560">Oxidoreductase</keyword>
<feature type="transmembrane region" description="Helical" evidence="12">
    <location>
        <begin position="189"/>
        <end position="209"/>
    </location>
</feature>
<dbReference type="Proteomes" id="UP001565471">
    <property type="component" value="Unassembled WGS sequence"/>
</dbReference>
<dbReference type="PANTHER" id="PTHR23289:SF2">
    <property type="entry name" value="CYTOCHROME C OXIDASE ASSEMBLY PROTEIN COX15 HOMOLOG"/>
    <property type="match status" value="1"/>
</dbReference>
<dbReference type="GO" id="GO:0120547">
    <property type="term" value="F:heme A synthase activity"/>
    <property type="evidence" value="ECO:0007669"/>
    <property type="project" value="UniProtKB-EC"/>
</dbReference>
<evidence type="ECO:0000256" key="10">
    <source>
        <dbReference type="ARBA" id="ARBA00044501"/>
    </source>
</evidence>
<evidence type="ECO:0000313" key="13">
    <source>
        <dbReference type="EMBL" id="MEY9317439.1"/>
    </source>
</evidence>
<evidence type="ECO:0000256" key="3">
    <source>
        <dbReference type="ARBA" id="ARBA00022692"/>
    </source>
</evidence>
<comment type="cofactor">
    <cofactor evidence="1 12">
        <name>heme b</name>
        <dbReference type="ChEBI" id="CHEBI:60344"/>
    </cofactor>
</comment>
<evidence type="ECO:0000256" key="6">
    <source>
        <dbReference type="ARBA" id="ARBA00023002"/>
    </source>
</evidence>
<comment type="pathway">
    <text evidence="10 12">Porphyrin-containing compound metabolism; heme A biosynthesis; heme A from heme O: step 1/1.</text>
</comment>
<comment type="function">
    <text evidence="12">Catalyzes the conversion of heme O to heme A by two successive hydroxylations of the methyl group at C8. The first hydroxylation forms heme I, the second hydroxylation results in an unstable dihydroxymethyl group, which spontaneously dehydrates, resulting in the formyl group of heme A.</text>
</comment>
<evidence type="ECO:0000256" key="8">
    <source>
        <dbReference type="ARBA" id="ARBA00023133"/>
    </source>
</evidence>
<comment type="subunit">
    <text evidence="12">Interacts with CtaB.</text>
</comment>
<feature type="binding site" description="axial binding residue" evidence="12">
    <location>
        <position position="292"/>
    </location>
    <ligand>
        <name>heme</name>
        <dbReference type="ChEBI" id="CHEBI:30413"/>
    </ligand>
    <ligandPart>
        <name>Fe</name>
        <dbReference type="ChEBI" id="CHEBI:18248"/>
    </ligandPart>
</feature>
<feature type="transmembrane region" description="Helical" evidence="12">
    <location>
        <begin position="229"/>
        <end position="248"/>
    </location>
</feature>
<dbReference type="HAMAP" id="MF_01665">
    <property type="entry name" value="HemeA_synth_type2"/>
    <property type="match status" value="1"/>
</dbReference>
<keyword evidence="3 12" id="KW-0812">Transmembrane</keyword>
<dbReference type="EMBL" id="JBGBZA010000002">
    <property type="protein sequence ID" value="MEY9317439.1"/>
    <property type="molecule type" value="Genomic_DNA"/>
</dbReference>
<accession>A0ABV4F1Z2</accession>
<evidence type="ECO:0000256" key="7">
    <source>
        <dbReference type="ARBA" id="ARBA00023004"/>
    </source>
</evidence>
<feature type="transmembrane region" description="Helical" evidence="12">
    <location>
        <begin position="349"/>
        <end position="368"/>
    </location>
</feature>
<comment type="catalytic activity">
    <reaction evidence="11">
        <text>Fe(II)-heme o + 2 A + H2O = Fe(II)-heme a + 2 AH2</text>
        <dbReference type="Rhea" id="RHEA:63388"/>
        <dbReference type="ChEBI" id="CHEBI:13193"/>
        <dbReference type="ChEBI" id="CHEBI:15377"/>
        <dbReference type="ChEBI" id="CHEBI:17499"/>
        <dbReference type="ChEBI" id="CHEBI:60530"/>
        <dbReference type="ChEBI" id="CHEBI:61715"/>
        <dbReference type="EC" id="1.17.99.9"/>
    </reaction>
    <physiologicalReaction direction="left-to-right" evidence="11">
        <dbReference type="Rhea" id="RHEA:63389"/>
    </physiologicalReaction>
</comment>
<keyword evidence="7 12" id="KW-0408">Iron</keyword>
<keyword evidence="14" id="KW-1185">Reference proteome</keyword>
<dbReference type="InterPro" id="IPR003780">
    <property type="entry name" value="COX15/CtaA_fam"/>
</dbReference>
<proteinExistence type="inferred from homology"/>
<evidence type="ECO:0000256" key="12">
    <source>
        <dbReference type="HAMAP-Rule" id="MF_01665"/>
    </source>
</evidence>
<dbReference type="PANTHER" id="PTHR23289">
    <property type="entry name" value="CYTOCHROME C OXIDASE ASSEMBLY PROTEIN COX15"/>
    <property type="match status" value="1"/>
</dbReference>
<dbReference type="EC" id="1.17.99.9" evidence="12"/>
<dbReference type="InterPro" id="IPR023754">
    <property type="entry name" value="HemeA_Synthase_type2"/>
</dbReference>
<feature type="transmembrane region" description="Helical" evidence="12">
    <location>
        <begin position="158"/>
        <end position="177"/>
    </location>
</feature>
<evidence type="ECO:0000256" key="5">
    <source>
        <dbReference type="ARBA" id="ARBA00022989"/>
    </source>
</evidence>
<feature type="transmembrane region" description="Helical" evidence="12">
    <location>
        <begin position="128"/>
        <end position="146"/>
    </location>
</feature>
<feature type="transmembrane region" description="Helical" evidence="12">
    <location>
        <begin position="45"/>
        <end position="64"/>
    </location>
</feature>
<comment type="caution">
    <text evidence="13">The sequence shown here is derived from an EMBL/GenBank/DDBJ whole genome shotgun (WGS) entry which is preliminary data.</text>
</comment>
<name>A0ABV4F1Z2_BRAEL</name>
<dbReference type="Pfam" id="PF02628">
    <property type="entry name" value="COX15-CtaA"/>
    <property type="match status" value="1"/>
</dbReference>
<protein>
    <recommendedName>
        <fullName evidence="12">Heme A synthase</fullName>
        <shortName evidence="12">HAS</shortName>
        <ecNumber evidence="12">1.17.99.9</ecNumber>
    </recommendedName>
    <alternativeName>
        <fullName evidence="12">Cytochrome aa3-controlling protein</fullName>
    </alternativeName>
</protein>
<comment type="similarity">
    <text evidence="12">Belongs to the COX15/CtaA family. Type 2 subfamily.</text>
</comment>
<comment type="subcellular location">
    <subcellularLocation>
        <location evidence="12">Cell membrane</location>
        <topology evidence="12">Multi-pass membrane protein</topology>
    </subcellularLocation>
    <subcellularLocation>
        <location evidence="2">Membrane</location>
        <topology evidence="2">Multi-pass membrane protein</topology>
    </subcellularLocation>
</comment>
<keyword evidence="4 12" id="KW-0479">Metal-binding</keyword>
<keyword evidence="12" id="KW-1003">Cell membrane</keyword>
<evidence type="ECO:0000256" key="4">
    <source>
        <dbReference type="ARBA" id="ARBA00022723"/>
    </source>
</evidence>
<feature type="transmembrane region" description="Helical" evidence="12">
    <location>
        <begin position="294"/>
        <end position="311"/>
    </location>
</feature>
<organism evidence="13 14">
    <name type="scientific">Bradyrhizobium elkanii</name>
    <dbReference type="NCBI Taxonomy" id="29448"/>
    <lineage>
        <taxon>Bacteria</taxon>
        <taxon>Pseudomonadati</taxon>
        <taxon>Pseudomonadota</taxon>
        <taxon>Alphaproteobacteria</taxon>
        <taxon>Hyphomicrobiales</taxon>
        <taxon>Nitrobacteraceae</taxon>
        <taxon>Bradyrhizobium</taxon>
    </lineage>
</organism>
<gene>
    <name evidence="12" type="primary">ctaA</name>
    <name evidence="13" type="ORF">ABIF29_004238</name>
</gene>
<sequence>MIGNEAPGGACAAGAADYKGLENPIKSGQMAGISAKTSQLRAVRVWLVAVAALIALMVLVGGATRLTESGLSIVEWKPVTGALPPLTEAQWTQAFEGYKRIPQYRELNAGMTLADFKTIFWWEWSHRLLGRVIGAAYLLPFLYFLWRGAVSGELGRRLWVIFGLGALQGGVGWWMVASGLSERIEVSQYRLATHLVLALLIFAAIVWTLRRLTDRPSVIAPLRLKITSAVLLVLTFVQLYFGALVAGLRAGRVYNTWPDIDGGFIPSADRLWFETPWWRNLFDNTLTVQFEHRMTAYLLFVLAIAHAIDAMRARAGGAVVAGAWWLVAAITLQATLGILTLLHQVPIDLALTHQAVAIVVLTLAVLQAERFAARRTERDQPTLVPVGQPGF</sequence>
<evidence type="ECO:0000313" key="14">
    <source>
        <dbReference type="Proteomes" id="UP001565471"/>
    </source>
</evidence>
<keyword evidence="9 12" id="KW-0472">Membrane</keyword>
<evidence type="ECO:0000256" key="11">
    <source>
        <dbReference type="ARBA" id="ARBA00048044"/>
    </source>
</evidence>
<evidence type="ECO:0000256" key="9">
    <source>
        <dbReference type="ARBA" id="ARBA00023136"/>
    </source>
</evidence>